<reference evidence="1" key="1">
    <citation type="journal article" date="2020" name="Stud. Mycol.">
        <title>101 Dothideomycetes genomes: a test case for predicting lifestyles and emergence of pathogens.</title>
        <authorList>
            <person name="Haridas S."/>
            <person name="Albert R."/>
            <person name="Binder M."/>
            <person name="Bloem J."/>
            <person name="Labutti K."/>
            <person name="Salamov A."/>
            <person name="Andreopoulos B."/>
            <person name="Baker S."/>
            <person name="Barry K."/>
            <person name="Bills G."/>
            <person name="Bluhm B."/>
            <person name="Cannon C."/>
            <person name="Castanera R."/>
            <person name="Culley D."/>
            <person name="Daum C."/>
            <person name="Ezra D."/>
            <person name="Gonzalez J."/>
            <person name="Henrissat B."/>
            <person name="Kuo A."/>
            <person name="Liang C."/>
            <person name="Lipzen A."/>
            <person name="Lutzoni F."/>
            <person name="Magnuson J."/>
            <person name="Mondo S."/>
            <person name="Nolan M."/>
            <person name="Ohm R."/>
            <person name="Pangilinan J."/>
            <person name="Park H.-J."/>
            <person name="Ramirez L."/>
            <person name="Alfaro M."/>
            <person name="Sun H."/>
            <person name="Tritt A."/>
            <person name="Yoshinaga Y."/>
            <person name="Zwiers L.-H."/>
            <person name="Turgeon B."/>
            <person name="Goodwin S."/>
            <person name="Spatafora J."/>
            <person name="Crous P."/>
            <person name="Grigoriev I."/>
        </authorList>
    </citation>
    <scope>NUCLEOTIDE SEQUENCE</scope>
    <source>
        <strain evidence="1">CBS 121167</strain>
    </source>
</reference>
<keyword evidence="2" id="KW-1185">Reference proteome</keyword>
<dbReference type="RefSeq" id="XP_033400176.1">
    <property type="nucleotide sequence ID" value="XM_033546068.1"/>
</dbReference>
<protein>
    <submittedName>
        <fullName evidence="1">Uncharacterized protein</fullName>
    </submittedName>
</protein>
<dbReference type="EMBL" id="ML995479">
    <property type="protein sequence ID" value="KAF2144464.1"/>
    <property type="molecule type" value="Genomic_DNA"/>
</dbReference>
<dbReference type="AlphaFoldDB" id="A0A6A6BME6"/>
<proteinExistence type="predicted"/>
<organism evidence="1 2">
    <name type="scientific">Aplosporella prunicola CBS 121167</name>
    <dbReference type="NCBI Taxonomy" id="1176127"/>
    <lineage>
        <taxon>Eukaryota</taxon>
        <taxon>Fungi</taxon>
        <taxon>Dikarya</taxon>
        <taxon>Ascomycota</taxon>
        <taxon>Pezizomycotina</taxon>
        <taxon>Dothideomycetes</taxon>
        <taxon>Dothideomycetes incertae sedis</taxon>
        <taxon>Botryosphaeriales</taxon>
        <taxon>Aplosporellaceae</taxon>
        <taxon>Aplosporella</taxon>
    </lineage>
</organism>
<gene>
    <name evidence="1" type="ORF">K452DRAFT_356652</name>
</gene>
<name>A0A6A6BME6_9PEZI</name>
<dbReference type="GeneID" id="54303574"/>
<evidence type="ECO:0000313" key="1">
    <source>
        <dbReference type="EMBL" id="KAF2144464.1"/>
    </source>
</evidence>
<accession>A0A6A6BME6</accession>
<dbReference type="Proteomes" id="UP000799438">
    <property type="component" value="Unassembled WGS sequence"/>
</dbReference>
<sequence>MTDQKPKIPVTVDLLSEDEVDQSFHEKHRTTLIFEVGPQRKPFTFFTEALFDRSPVIHRKIKDNQGSVPVPRGNTTVWAIFQQWMLQGRLCKNLTDLKWVTLVKLNHFSEVYAIHALSNDIIIHFHRRRRMQLENIGKRIGLHVDDDEQESKKPTNNRKKKPILEQQEVLDLLPQIPRDLDTKTKLHKYLVHQFAFSHLQLVPELRANDLKSYSLHFLWDVLNAFNTAIDIHFSDCKPIKQVYLDEEQPQPDFSTCNSDLMNLVVRSAAVLRKELGRTRKVEIRQSFFGVKN</sequence>
<evidence type="ECO:0000313" key="2">
    <source>
        <dbReference type="Proteomes" id="UP000799438"/>
    </source>
</evidence>